<dbReference type="Pfam" id="PF07920">
    <property type="entry name" value="DUF1684"/>
    <property type="match status" value="1"/>
</dbReference>
<evidence type="ECO:0000313" key="3">
    <source>
        <dbReference type="Proteomes" id="UP001597100"/>
    </source>
</evidence>
<dbReference type="PANTHER" id="PTHR41913">
    <property type="entry name" value="DUF1684 DOMAIN-CONTAINING PROTEIN"/>
    <property type="match status" value="1"/>
</dbReference>
<keyword evidence="3" id="KW-1185">Reference proteome</keyword>
<feature type="signal peptide" evidence="1">
    <location>
        <begin position="1"/>
        <end position="18"/>
    </location>
</feature>
<sequence>MKVIITSFFLCLFFMVNAQKNEKVLAAERFQKKINKEFKDPAQSPLPEKDRKTFKGLDFFEIDTAFSVVAEFARTPFETPFAMPTTTDRKPIYVKYGELFFKLKGKEYKLNVYQNQHPKKEEYKDYLFLPFTDLTNGEESYAGGRYIDMTIPRSNRVVIDFNQAYNPYCAYSGEYSCPIPPEENDLDLAVKAGVKAYSKH</sequence>
<accession>A0ABW3IJA8</accession>
<proteinExistence type="predicted"/>
<keyword evidence="1" id="KW-0732">Signal</keyword>
<evidence type="ECO:0000313" key="2">
    <source>
        <dbReference type="EMBL" id="MFD0977875.1"/>
    </source>
</evidence>
<organism evidence="2 3">
    <name type="scientific">Salinimicrobium gaetbulicola</name>
    <dbReference type="NCBI Taxonomy" id="999702"/>
    <lineage>
        <taxon>Bacteria</taxon>
        <taxon>Pseudomonadati</taxon>
        <taxon>Bacteroidota</taxon>
        <taxon>Flavobacteriia</taxon>
        <taxon>Flavobacteriales</taxon>
        <taxon>Flavobacteriaceae</taxon>
        <taxon>Salinimicrobium</taxon>
    </lineage>
</organism>
<feature type="chain" id="PRO_5045103801" evidence="1">
    <location>
        <begin position="19"/>
        <end position="200"/>
    </location>
</feature>
<dbReference type="EMBL" id="JBHTJP010000035">
    <property type="protein sequence ID" value="MFD0977875.1"/>
    <property type="molecule type" value="Genomic_DNA"/>
</dbReference>
<comment type="caution">
    <text evidence="2">The sequence shown here is derived from an EMBL/GenBank/DDBJ whole genome shotgun (WGS) entry which is preliminary data.</text>
</comment>
<dbReference type="RefSeq" id="WP_380740515.1">
    <property type="nucleotide sequence ID" value="NZ_JBHTJP010000035.1"/>
</dbReference>
<name>A0ABW3IJA8_9FLAO</name>
<reference evidence="3" key="1">
    <citation type="journal article" date="2019" name="Int. J. Syst. Evol. Microbiol.">
        <title>The Global Catalogue of Microorganisms (GCM) 10K type strain sequencing project: providing services to taxonomists for standard genome sequencing and annotation.</title>
        <authorList>
            <consortium name="The Broad Institute Genomics Platform"/>
            <consortium name="The Broad Institute Genome Sequencing Center for Infectious Disease"/>
            <person name="Wu L."/>
            <person name="Ma J."/>
        </authorList>
    </citation>
    <scope>NUCLEOTIDE SEQUENCE [LARGE SCALE GENOMIC DNA]</scope>
    <source>
        <strain evidence="3">CCUG 60898</strain>
    </source>
</reference>
<evidence type="ECO:0000256" key="1">
    <source>
        <dbReference type="SAM" id="SignalP"/>
    </source>
</evidence>
<protein>
    <submittedName>
        <fullName evidence="2">DUF1684 domain-containing protein</fullName>
    </submittedName>
</protein>
<dbReference type="PANTHER" id="PTHR41913:SF1">
    <property type="entry name" value="DUF1684 DOMAIN-CONTAINING PROTEIN"/>
    <property type="match status" value="1"/>
</dbReference>
<gene>
    <name evidence="2" type="ORF">ACFQ1G_13845</name>
</gene>
<dbReference type="InterPro" id="IPR012467">
    <property type="entry name" value="DUF1684"/>
</dbReference>
<dbReference type="Proteomes" id="UP001597100">
    <property type="component" value="Unassembled WGS sequence"/>
</dbReference>